<dbReference type="EMBL" id="CP002046">
    <property type="protein sequence ID" value="EAP87767.1"/>
    <property type="molecule type" value="Genomic_DNA"/>
</dbReference>
<dbReference type="PANTHER" id="PTHR43158:SF5">
    <property type="entry name" value="ABC TRANSPORTER, ATP-BINDING PROTEIN"/>
    <property type="match status" value="1"/>
</dbReference>
<reference evidence="4 5" key="1">
    <citation type="journal article" date="2010" name="J. Bacteriol.">
        <title>The complete genome sequence of Croceibacter atlanticus HTCC2559T.</title>
        <authorList>
            <person name="Oh H.M."/>
            <person name="Kang I."/>
            <person name="Ferriera S."/>
            <person name="Giovannoni S.J."/>
            <person name="Cho J.C."/>
        </authorList>
    </citation>
    <scope>NUCLEOTIDE SEQUENCE [LARGE SCALE GENOMIC DNA]</scope>
    <source>
        <strain evidence="5">ATCC BAA-628 / HTCC2559 / KCTC 12090</strain>
    </source>
</reference>
<accession>A3U6A0</accession>
<dbReference type="SUPFAM" id="SSF52540">
    <property type="entry name" value="P-loop containing nucleoside triphosphate hydrolases"/>
    <property type="match status" value="1"/>
</dbReference>
<dbReference type="RefSeq" id="WP_013186443.1">
    <property type="nucleotide sequence ID" value="NC_014230.1"/>
</dbReference>
<evidence type="ECO:0000259" key="3">
    <source>
        <dbReference type="PROSITE" id="PS50893"/>
    </source>
</evidence>
<dbReference type="Gene3D" id="3.40.50.300">
    <property type="entry name" value="P-loop containing nucleotide triphosphate hydrolases"/>
    <property type="match status" value="1"/>
</dbReference>
<dbReference type="GO" id="GO:0005524">
    <property type="term" value="F:ATP binding"/>
    <property type="evidence" value="ECO:0007669"/>
    <property type="project" value="UniProtKB-KW"/>
</dbReference>
<dbReference type="PROSITE" id="PS50893">
    <property type="entry name" value="ABC_TRANSPORTER_2"/>
    <property type="match status" value="1"/>
</dbReference>
<dbReference type="GO" id="GO:0016887">
    <property type="term" value="F:ATP hydrolysis activity"/>
    <property type="evidence" value="ECO:0007669"/>
    <property type="project" value="InterPro"/>
</dbReference>
<dbReference type="InterPro" id="IPR003593">
    <property type="entry name" value="AAA+_ATPase"/>
</dbReference>
<dbReference type="AlphaFoldDB" id="A3U6A0"/>
<dbReference type="OrthoDB" id="9801987at2"/>
<name>A3U6A0_CROAH</name>
<dbReference type="KEGG" id="cat:CA2559_03390"/>
<dbReference type="eggNOG" id="COG1120">
    <property type="taxonomic scope" value="Bacteria"/>
</dbReference>
<evidence type="ECO:0000313" key="4">
    <source>
        <dbReference type="EMBL" id="EAP87767.1"/>
    </source>
</evidence>
<organism evidence="4 5">
    <name type="scientific">Croceibacter atlanticus (strain ATCC BAA-628 / JCM 21780 / CIP 108009 / IAM 15332 / KCTC 12090 / HTCC2559)</name>
    <dbReference type="NCBI Taxonomy" id="216432"/>
    <lineage>
        <taxon>Bacteria</taxon>
        <taxon>Pseudomonadati</taxon>
        <taxon>Bacteroidota</taxon>
        <taxon>Flavobacteriia</taxon>
        <taxon>Flavobacteriales</taxon>
        <taxon>Flavobacteriaceae</taxon>
        <taxon>Croceibacter</taxon>
    </lineage>
</organism>
<dbReference type="PANTHER" id="PTHR43158">
    <property type="entry name" value="SKFA PEPTIDE EXPORT ATP-BINDING PROTEIN SKFE"/>
    <property type="match status" value="1"/>
</dbReference>
<dbReference type="HOGENOM" id="CLU_000604_1_2_10"/>
<keyword evidence="5" id="KW-1185">Reference proteome</keyword>
<dbReference type="InterPro" id="IPR003439">
    <property type="entry name" value="ABC_transporter-like_ATP-bd"/>
</dbReference>
<evidence type="ECO:0000313" key="5">
    <source>
        <dbReference type="Proteomes" id="UP000002297"/>
    </source>
</evidence>
<dbReference type="STRING" id="216432.CA2559_03390"/>
<protein>
    <submittedName>
        <fullName evidence="4">ABC transporter ATP-binding protein</fullName>
    </submittedName>
</protein>
<evidence type="ECO:0000256" key="1">
    <source>
        <dbReference type="ARBA" id="ARBA00022741"/>
    </source>
</evidence>
<dbReference type="GeneID" id="89452469"/>
<feature type="domain" description="ABC transporter" evidence="3">
    <location>
        <begin position="4"/>
        <end position="221"/>
    </location>
</feature>
<sequence>MQTLSIKNVHKSFGKKTVLNNVTLSVSKGEILALYGRNGCGKSTLLKILFGTLKANNIELLVNGTATTPKASRLNKSIAYIPQHPFLPSSQKVRDIIPMYHQNQELQDAVFYDPYIASFTARKVSELSLGQRRYFEVVLLANSSHPFLLIDEPFSMIEPLHKERLKGFLNSIKRTKGIIITDHYYNDVLEVSTQNIILKDGLINTITTKEDLLKYDYLKSV</sequence>
<dbReference type="Proteomes" id="UP000002297">
    <property type="component" value="Chromosome"/>
</dbReference>
<keyword evidence="1" id="KW-0547">Nucleotide-binding</keyword>
<evidence type="ECO:0000256" key="2">
    <source>
        <dbReference type="ARBA" id="ARBA00022840"/>
    </source>
</evidence>
<dbReference type="Pfam" id="PF00005">
    <property type="entry name" value="ABC_tran"/>
    <property type="match status" value="1"/>
</dbReference>
<dbReference type="SMART" id="SM00382">
    <property type="entry name" value="AAA"/>
    <property type="match status" value="1"/>
</dbReference>
<proteinExistence type="predicted"/>
<keyword evidence="2 4" id="KW-0067">ATP-binding</keyword>
<gene>
    <name evidence="4" type="ordered locus">CA2559_03390</name>
</gene>
<dbReference type="InterPro" id="IPR027417">
    <property type="entry name" value="P-loop_NTPase"/>
</dbReference>